<name>X1P5M6_9ZZZZ</name>
<comment type="caution">
    <text evidence="1">The sequence shown here is derived from an EMBL/GenBank/DDBJ whole genome shotgun (WGS) entry which is preliminary data.</text>
</comment>
<protein>
    <submittedName>
        <fullName evidence="1">Uncharacterized protein</fullName>
    </submittedName>
</protein>
<sequence length="37" mass="4328">QTLILRVGKSRRHVWIEAEIDFETREITLAGMDRDGD</sequence>
<evidence type="ECO:0000313" key="1">
    <source>
        <dbReference type="EMBL" id="GAI34335.1"/>
    </source>
</evidence>
<accession>X1P5M6</accession>
<proteinExistence type="predicted"/>
<feature type="non-terminal residue" evidence="1">
    <location>
        <position position="1"/>
    </location>
</feature>
<dbReference type="EMBL" id="BARV01028490">
    <property type="protein sequence ID" value="GAI34335.1"/>
    <property type="molecule type" value="Genomic_DNA"/>
</dbReference>
<gene>
    <name evidence="1" type="ORF">S06H3_45592</name>
</gene>
<reference evidence="1" key="1">
    <citation type="journal article" date="2014" name="Front. Microbiol.">
        <title>High frequency of phylogenetically diverse reductive dehalogenase-homologous genes in deep subseafloor sedimentary metagenomes.</title>
        <authorList>
            <person name="Kawai M."/>
            <person name="Futagami T."/>
            <person name="Toyoda A."/>
            <person name="Takaki Y."/>
            <person name="Nishi S."/>
            <person name="Hori S."/>
            <person name="Arai W."/>
            <person name="Tsubouchi T."/>
            <person name="Morono Y."/>
            <person name="Uchiyama I."/>
            <person name="Ito T."/>
            <person name="Fujiyama A."/>
            <person name="Inagaki F."/>
            <person name="Takami H."/>
        </authorList>
    </citation>
    <scope>NUCLEOTIDE SEQUENCE</scope>
    <source>
        <strain evidence="1">Expedition CK06-06</strain>
    </source>
</reference>
<dbReference type="AlphaFoldDB" id="X1P5M6"/>
<organism evidence="1">
    <name type="scientific">marine sediment metagenome</name>
    <dbReference type="NCBI Taxonomy" id="412755"/>
    <lineage>
        <taxon>unclassified sequences</taxon>
        <taxon>metagenomes</taxon>
        <taxon>ecological metagenomes</taxon>
    </lineage>
</organism>